<sequence length="62" mass="7203">EYILKEIMYIMPYSYSTVSTDYKGISLHKCVEVLKSNLTRNSVNVNYWSLSAFAFTLTNEII</sequence>
<reference evidence="1" key="3">
    <citation type="submission" date="2025-09" db="UniProtKB">
        <authorList>
            <consortium name="Ensembl"/>
        </authorList>
    </citation>
    <scope>IDENTIFICATION</scope>
</reference>
<dbReference type="Ensembl" id="ENSCMMT00000001805.1">
    <property type="protein sequence ID" value="ENSCMMP00000001607.1"/>
    <property type="gene ID" value="ENSCMMG00000001066.1"/>
</dbReference>
<reference evidence="1" key="2">
    <citation type="submission" date="2025-08" db="UniProtKB">
        <authorList>
            <consortium name="Ensembl"/>
        </authorList>
    </citation>
    <scope>IDENTIFICATION</scope>
</reference>
<reference evidence="1" key="1">
    <citation type="submission" date="2018-09" db="EMBL/GenBank/DDBJ databases">
        <title>Common duck and Muscovy duck high density SNP chip.</title>
        <authorList>
            <person name="Vignal A."/>
            <person name="Thebault N."/>
            <person name="Warren W.C."/>
        </authorList>
    </citation>
    <scope>NUCLEOTIDE SEQUENCE [LARGE SCALE GENOMIC DNA]</scope>
</reference>
<evidence type="ECO:0000313" key="1">
    <source>
        <dbReference type="Ensembl" id="ENSCMMP00000001607.1"/>
    </source>
</evidence>
<proteinExistence type="predicted"/>
<dbReference type="AlphaFoldDB" id="A0A8C3GDN6"/>
<name>A0A8C3GDN6_CAIMO</name>
<evidence type="ECO:0000313" key="2">
    <source>
        <dbReference type="Proteomes" id="UP000694556"/>
    </source>
</evidence>
<dbReference type="Proteomes" id="UP000694556">
    <property type="component" value="Chromosome 2"/>
</dbReference>
<organism evidence="1 2">
    <name type="scientific">Cairina moschata</name>
    <name type="common">Muscovy duck</name>
    <dbReference type="NCBI Taxonomy" id="8855"/>
    <lineage>
        <taxon>Eukaryota</taxon>
        <taxon>Metazoa</taxon>
        <taxon>Chordata</taxon>
        <taxon>Craniata</taxon>
        <taxon>Vertebrata</taxon>
        <taxon>Euteleostomi</taxon>
        <taxon>Archelosauria</taxon>
        <taxon>Archosauria</taxon>
        <taxon>Dinosauria</taxon>
        <taxon>Saurischia</taxon>
        <taxon>Theropoda</taxon>
        <taxon>Coelurosauria</taxon>
        <taxon>Aves</taxon>
        <taxon>Neognathae</taxon>
        <taxon>Galloanserae</taxon>
        <taxon>Anseriformes</taxon>
        <taxon>Anatidae</taxon>
        <taxon>Anatinae</taxon>
        <taxon>Cairina</taxon>
    </lineage>
</organism>
<protein>
    <submittedName>
        <fullName evidence="1">Uncharacterized protein</fullName>
    </submittedName>
</protein>
<keyword evidence="2" id="KW-1185">Reference proteome</keyword>
<accession>A0A8C3GDN6</accession>